<accession>A0ABV7MBR5</accession>
<dbReference type="EMBL" id="JBHRVA010000003">
    <property type="protein sequence ID" value="MFC3302881.1"/>
    <property type="molecule type" value="Genomic_DNA"/>
</dbReference>
<keyword evidence="1" id="KW-0732">Signal</keyword>
<sequence>MSAWPRILVLVAAIFFAAQPAVACCLEGHADAAVQAAVSAKAPCHGEPAAPQPDGDDCPGCADCTVAQAFTNEVLQSAKSAQANMASAIAYGLTSLPPLPAAKIRNLTGPPPKAESFRPTPVTLKQRLLI</sequence>
<feature type="chain" id="PRO_5045573223" evidence="1">
    <location>
        <begin position="24"/>
        <end position="130"/>
    </location>
</feature>
<reference evidence="3" key="1">
    <citation type="journal article" date="2019" name="Int. J. Syst. Evol. Microbiol.">
        <title>The Global Catalogue of Microorganisms (GCM) 10K type strain sequencing project: providing services to taxonomists for standard genome sequencing and annotation.</title>
        <authorList>
            <consortium name="The Broad Institute Genomics Platform"/>
            <consortium name="The Broad Institute Genome Sequencing Center for Infectious Disease"/>
            <person name="Wu L."/>
            <person name="Ma J."/>
        </authorList>
    </citation>
    <scope>NUCLEOTIDE SEQUENCE [LARGE SCALE GENOMIC DNA]</scope>
    <source>
        <strain evidence="3">KCTC 22245</strain>
    </source>
</reference>
<protein>
    <submittedName>
        <fullName evidence="2">Uncharacterized protein</fullName>
    </submittedName>
</protein>
<proteinExistence type="predicted"/>
<keyword evidence="3" id="KW-1185">Reference proteome</keyword>
<evidence type="ECO:0000313" key="2">
    <source>
        <dbReference type="EMBL" id="MFC3302881.1"/>
    </source>
</evidence>
<organism evidence="2 3">
    <name type="scientific">Parvularcula lutaonensis</name>
    <dbReference type="NCBI Taxonomy" id="491923"/>
    <lineage>
        <taxon>Bacteria</taxon>
        <taxon>Pseudomonadati</taxon>
        <taxon>Pseudomonadota</taxon>
        <taxon>Alphaproteobacteria</taxon>
        <taxon>Parvularculales</taxon>
        <taxon>Parvularculaceae</taxon>
        <taxon>Parvularcula</taxon>
    </lineage>
</organism>
<evidence type="ECO:0000313" key="3">
    <source>
        <dbReference type="Proteomes" id="UP001595607"/>
    </source>
</evidence>
<comment type="caution">
    <text evidence="2">The sequence shown here is derived from an EMBL/GenBank/DDBJ whole genome shotgun (WGS) entry which is preliminary data.</text>
</comment>
<evidence type="ECO:0000256" key="1">
    <source>
        <dbReference type="SAM" id="SignalP"/>
    </source>
</evidence>
<feature type="signal peptide" evidence="1">
    <location>
        <begin position="1"/>
        <end position="23"/>
    </location>
</feature>
<dbReference type="Proteomes" id="UP001595607">
    <property type="component" value="Unassembled WGS sequence"/>
</dbReference>
<dbReference type="RefSeq" id="WP_189574889.1">
    <property type="nucleotide sequence ID" value="NZ_BMXU01000002.1"/>
</dbReference>
<name>A0ABV7MBR5_9PROT</name>
<gene>
    <name evidence="2" type="ORF">ACFONP_09065</name>
</gene>